<name>A0A9N9KHT5_9GLOM</name>
<feature type="non-terminal residue" evidence="1">
    <location>
        <position position="40"/>
    </location>
</feature>
<dbReference type="AlphaFoldDB" id="A0A9N9KHT5"/>
<evidence type="ECO:0000313" key="2">
    <source>
        <dbReference type="Proteomes" id="UP000789759"/>
    </source>
</evidence>
<sequence>MSQDSSAKGIFSIISYIAPERSLLNILQDSEYNNLDWNSK</sequence>
<dbReference type="EMBL" id="CAJVQA010076409">
    <property type="protein sequence ID" value="CAG8835596.1"/>
    <property type="molecule type" value="Genomic_DNA"/>
</dbReference>
<reference evidence="1" key="1">
    <citation type="submission" date="2021-06" db="EMBL/GenBank/DDBJ databases">
        <authorList>
            <person name="Kallberg Y."/>
            <person name="Tangrot J."/>
            <person name="Rosling A."/>
        </authorList>
    </citation>
    <scope>NUCLEOTIDE SEQUENCE</scope>
    <source>
        <strain evidence="1">FL966</strain>
    </source>
</reference>
<gene>
    <name evidence="1" type="ORF">CPELLU_LOCUS21258</name>
</gene>
<keyword evidence="2" id="KW-1185">Reference proteome</keyword>
<protein>
    <submittedName>
        <fullName evidence="1">15945_t:CDS:1</fullName>
    </submittedName>
</protein>
<dbReference type="Proteomes" id="UP000789759">
    <property type="component" value="Unassembled WGS sequence"/>
</dbReference>
<comment type="caution">
    <text evidence="1">The sequence shown here is derived from an EMBL/GenBank/DDBJ whole genome shotgun (WGS) entry which is preliminary data.</text>
</comment>
<proteinExistence type="predicted"/>
<organism evidence="1 2">
    <name type="scientific">Cetraspora pellucida</name>
    <dbReference type="NCBI Taxonomy" id="1433469"/>
    <lineage>
        <taxon>Eukaryota</taxon>
        <taxon>Fungi</taxon>
        <taxon>Fungi incertae sedis</taxon>
        <taxon>Mucoromycota</taxon>
        <taxon>Glomeromycotina</taxon>
        <taxon>Glomeromycetes</taxon>
        <taxon>Diversisporales</taxon>
        <taxon>Gigasporaceae</taxon>
        <taxon>Cetraspora</taxon>
    </lineage>
</organism>
<accession>A0A9N9KHT5</accession>
<evidence type="ECO:0000313" key="1">
    <source>
        <dbReference type="EMBL" id="CAG8835596.1"/>
    </source>
</evidence>